<evidence type="ECO:0000313" key="2">
    <source>
        <dbReference type="Proteomes" id="UP000237466"/>
    </source>
</evidence>
<proteinExistence type="predicted"/>
<name>A0A2S3R589_VIBVL</name>
<sequence length="300" mass="34217">MNFYALRVSLVAKEPQLFTKKNMSDDIYAFEDALRYSVNYPPQNEHKEVLFSLKIMIDGREEGVMAGMVAKAKSINGHDADFNEYSVDDFPPMVWLWDRLQQVILVEKKTSVFSTPVAACKAFQALANNIELAEINLRSEIEPVLNSIEHTFWEEYDKFDSVQSVKFELTPPNLFGNTEKEMKKALSDTAENTNANKVITTFENKDSTLKLKSDGWLGNMVRWCRKGGGQWTLKGILSGHKSKLTSVRSEKVAKIVAMQGKGVTEIELRNYNAEDIVQILDVYRDEYDYNDKDIEDKGNV</sequence>
<reference evidence="1 2" key="1">
    <citation type="journal article" date="2018" name="Front. Microbiol.">
        <title>Phylogeny of Vibrio vulnificus from the Analysis of the Core-Genome: Implications for Intra-Species Taxonomy.</title>
        <authorList>
            <person name="Roig F.J."/>
            <person name="Gonzalez-Candelas F."/>
            <person name="Sanjuan E."/>
            <person name="Fouz B."/>
            <person name="Feil E.J."/>
            <person name="Llorens C."/>
            <person name="Baker-Austin C."/>
            <person name="Oliver J.D."/>
            <person name="Danin-Poleg Y."/>
            <person name="Gibas C.J."/>
            <person name="Kashi Y."/>
            <person name="Gulig P.A."/>
            <person name="Morrison S.S."/>
            <person name="Amaro C."/>
        </authorList>
    </citation>
    <scope>NUCLEOTIDE SEQUENCE [LARGE SCALE GENOMIC DNA]</scope>
    <source>
        <strain evidence="1 2">CECT4608</strain>
    </source>
</reference>
<dbReference type="EMBL" id="PDGH01000058">
    <property type="protein sequence ID" value="POB48829.1"/>
    <property type="molecule type" value="Genomic_DNA"/>
</dbReference>
<protein>
    <submittedName>
        <fullName evidence="1">Uncharacterized protein</fullName>
    </submittedName>
</protein>
<organism evidence="1 2">
    <name type="scientific">Vibrio vulnificus</name>
    <dbReference type="NCBI Taxonomy" id="672"/>
    <lineage>
        <taxon>Bacteria</taxon>
        <taxon>Pseudomonadati</taxon>
        <taxon>Pseudomonadota</taxon>
        <taxon>Gammaproteobacteria</taxon>
        <taxon>Vibrionales</taxon>
        <taxon>Vibrionaceae</taxon>
        <taxon>Vibrio</taxon>
    </lineage>
</organism>
<dbReference type="Proteomes" id="UP000237466">
    <property type="component" value="Unassembled WGS sequence"/>
</dbReference>
<dbReference type="AlphaFoldDB" id="A0A2S3R589"/>
<gene>
    <name evidence="1" type="ORF">CRN52_07465</name>
</gene>
<accession>A0A2S3R589</accession>
<comment type="caution">
    <text evidence="1">The sequence shown here is derived from an EMBL/GenBank/DDBJ whole genome shotgun (WGS) entry which is preliminary data.</text>
</comment>
<evidence type="ECO:0000313" key="1">
    <source>
        <dbReference type="EMBL" id="POB48829.1"/>
    </source>
</evidence>